<keyword evidence="3" id="KW-0472">Membrane</keyword>
<sequence length="561" mass="62864">MSVPIASQPASTASTHTTGYSLCLGIALFIAQLLWPVDTLAADKLRLQLRWLHQFQFAGYYMALEKGFYRQAGLDVEILPGGPQAARSIEAVLAGEVDFAIANSGLVIARLQGEPVVALAAIMQSSPVVWIVRADSDIYAPQDLAGKRVMLLAPPESAELRITLLREGIDLSQLRISPASFDPQDLIDGRTDAYNGYTSNEPYWLKQQQIAYRLINPREYGVNFYNDVLATREALLEERPEQVEAFVNASLAGWQYALDNTEESIRLIRQRYAPDKPLEHLRFEAQALRKLIMPELVQLGHMNPGRWQTIADSYVELGMAEASSDLEGFLYQGLAQPDHRLLYQVIAGTALALLLTAIVALRFAHLTRRLRQEMGRRLQAEQELRDSNLQLERVASTDRLTGLWTRLKLEEVAHNEIKRAERYQLPLSLLFFDIDHFKVVNDQHGHDAGDRVLSALAQRVQAQLRESDCLCRWGGEEFVILMPHTDLEHAAVMAEKLRILVSAEAAAPDIGVTASFGVAQWQPGQSLRELVKSADQVLYLAKQRGRNRIECFVPSAPRPQT</sequence>
<comment type="catalytic activity">
    <reaction evidence="2">
        <text>2 GTP = 3',3'-c-di-GMP + 2 diphosphate</text>
        <dbReference type="Rhea" id="RHEA:24898"/>
        <dbReference type="ChEBI" id="CHEBI:33019"/>
        <dbReference type="ChEBI" id="CHEBI:37565"/>
        <dbReference type="ChEBI" id="CHEBI:58805"/>
        <dbReference type="EC" id="2.7.7.65"/>
    </reaction>
</comment>
<dbReference type="SUPFAM" id="SSF53850">
    <property type="entry name" value="Periplasmic binding protein-like II"/>
    <property type="match status" value="1"/>
</dbReference>
<dbReference type="PROSITE" id="PS50887">
    <property type="entry name" value="GGDEF"/>
    <property type="match status" value="1"/>
</dbReference>
<dbReference type="Gene3D" id="3.40.190.10">
    <property type="entry name" value="Periplasmic binding protein-like II"/>
    <property type="match status" value="2"/>
</dbReference>
<dbReference type="RefSeq" id="WP_255839362.1">
    <property type="nucleotide sequence ID" value="NZ_CP073346.1"/>
</dbReference>
<proteinExistence type="predicted"/>
<dbReference type="InterPro" id="IPR029787">
    <property type="entry name" value="Nucleotide_cyclase"/>
</dbReference>
<evidence type="ECO:0000259" key="4">
    <source>
        <dbReference type="PROSITE" id="PS50887"/>
    </source>
</evidence>
<dbReference type="InterPro" id="IPR015168">
    <property type="entry name" value="SsuA/THI5"/>
</dbReference>
<dbReference type="CDD" id="cd01949">
    <property type="entry name" value="GGDEF"/>
    <property type="match status" value="1"/>
</dbReference>
<organism evidence="5 6">
    <name type="scientific">Pseudomonas benzenivorans</name>
    <dbReference type="NCBI Taxonomy" id="556533"/>
    <lineage>
        <taxon>Bacteria</taxon>
        <taxon>Pseudomonadati</taxon>
        <taxon>Pseudomonadota</taxon>
        <taxon>Gammaproteobacteria</taxon>
        <taxon>Pseudomonadales</taxon>
        <taxon>Pseudomonadaceae</taxon>
        <taxon>Pseudomonas</taxon>
    </lineage>
</organism>
<dbReference type="NCBIfam" id="TIGR00254">
    <property type="entry name" value="GGDEF"/>
    <property type="match status" value="1"/>
</dbReference>
<name>A0ABY5HAT1_9PSED</name>
<keyword evidence="3" id="KW-0812">Transmembrane</keyword>
<evidence type="ECO:0000313" key="5">
    <source>
        <dbReference type="EMBL" id="UTW08703.1"/>
    </source>
</evidence>
<evidence type="ECO:0000256" key="2">
    <source>
        <dbReference type="ARBA" id="ARBA00034247"/>
    </source>
</evidence>
<dbReference type="EMBL" id="CP073346">
    <property type="protein sequence ID" value="UTW08703.1"/>
    <property type="molecule type" value="Genomic_DNA"/>
</dbReference>
<dbReference type="InterPro" id="IPR000160">
    <property type="entry name" value="GGDEF_dom"/>
</dbReference>
<dbReference type="SUPFAM" id="SSF55073">
    <property type="entry name" value="Nucleotide cyclase"/>
    <property type="match status" value="1"/>
</dbReference>
<dbReference type="Pfam" id="PF09084">
    <property type="entry name" value="NMT1"/>
    <property type="match status" value="1"/>
</dbReference>
<dbReference type="PANTHER" id="PTHR45138">
    <property type="entry name" value="REGULATORY COMPONENTS OF SENSORY TRANSDUCTION SYSTEM"/>
    <property type="match status" value="1"/>
</dbReference>
<keyword evidence="6" id="KW-1185">Reference proteome</keyword>
<keyword evidence="3" id="KW-1133">Transmembrane helix</keyword>
<protein>
    <recommendedName>
        <fullName evidence="1">diguanylate cyclase</fullName>
        <ecNumber evidence="1">2.7.7.65</ecNumber>
    </recommendedName>
</protein>
<feature type="transmembrane region" description="Helical" evidence="3">
    <location>
        <begin position="341"/>
        <end position="364"/>
    </location>
</feature>
<dbReference type="Proteomes" id="UP001059672">
    <property type="component" value="Chromosome"/>
</dbReference>
<accession>A0ABY5HAT1</accession>
<dbReference type="Pfam" id="PF00990">
    <property type="entry name" value="GGDEF"/>
    <property type="match status" value="1"/>
</dbReference>
<dbReference type="SMART" id="SM00267">
    <property type="entry name" value="GGDEF"/>
    <property type="match status" value="1"/>
</dbReference>
<reference evidence="5" key="1">
    <citation type="submission" date="2021-04" db="EMBL/GenBank/DDBJ databases">
        <title>Oceanospirillales bacteria with DddD are important DMSP degraders in coastal seawater.</title>
        <authorList>
            <person name="Liu J."/>
        </authorList>
    </citation>
    <scope>NUCLEOTIDE SEQUENCE</scope>
    <source>
        <strain evidence="5">D13-4</strain>
    </source>
</reference>
<gene>
    <name evidence="5" type="ORF">KDW96_05145</name>
</gene>
<dbReference type="InterPro" id="IPR050469">
    <property type="entry name" value="Diguanylate_Cyclase"/>
</dbReference>
<dbReference type="EC" id="2.7.7.65" evidence="1"/>
<evidence type="ECO:0000256" key="3">
    <source>
        <dbReference type="SAM" id="Phobius"/>
    </source>
</evidence>
<evidence type="ECO:0000256" key="1">
    <source>
        <dbReference type="ARBA" id="ARBA00012528"/>
    </source>
</evidence>
<evidence type="ECO:0000313" key="6">
    <source>
        <dbReference type="Proteomes" id="UP001059672"/>
    </source>
</evidence>
<dbReference type="InterPro" id="IPR043128">
    <property type="entry name" value="Rev_trsase/Diguanyl_cyclase"/>
</dbReference>
<dbReference type="PANTHER" id="PTHR45138:SF9">
    <property type="entry name" value="DIGUANYLATE CYCLASE DGCM-RELATED"/>
    <property type="match status" value="1"/>
</dbReference>
<dbReference type="Gene3D" id="3.30.70.270">
    <property type="match status" value="1"/>
</dbReference>
<feature type="domain" description="GGDEF" evidence="4">
    <location>
        <begin position="425"/>
        <end position="554"/>
    </location>
</feature>